<keyword evidence="5" id="KW-0190">Covalent protein-DNA linkage</keyword>
<keyword evidence="4 8" id="KW-0378">Hydrolase</keyword>
<evidence type="ECO:0000256" key="6">
    <source>
        <dbReference type="ARBA" id="ARBA00023125"/>
    </source>
</evidence>
<evidence type="ECO:0000313" key="9">
    <source>
        <dbReference type="EMBL" id="QJD95181.1"/>
    </source>
</evidence>
<dbReference type="PANTHER" id="PTHR13604:SF0">
    <property type="entry name" value="ABASIC SITE PROCESSING PROTEIN HMCES"/>
    <property type="match status" value="1"/>
</dbReference>
<dbReference type="SUPFAM" id="SSF143081">
    <property type="entry name" value="BB1717-like"/>
    <property type="match status" value="1"/>
</dbReference>
<gene>
    <name evidence="9" type="ORF">HH214_04460</name>
</gene>
<keyword evidence="6" id="KW-0238">DNA-binding</keyword>
<dbReference type="InterPro" id="IPR036590">
    <property type="entry name" value="SRAP-like"/>
</dbReference>
<evidence type="ECO:0000256" key="3">
    <source>
        <dbReference type="ARBA" id="ARBA00022763"/>
    </source>
</evidence>
<comment type="similarity">
    <text evidence="1 8">Belongs to the SOS response-associated peptidase family.</text>
</comment>
<dbReference type="RefSeq" id="WP_169606198.1">
    <property type="nucleotide sequence ID" value="NZ_CP051682.1"/>
</dbReference>
<dbReference type="Proteomes" id="UP000503278">
    <property type="component" value="Chromosome"/>
</dbReference>
<dbReference type="GO" id="GO:0008233">
    <property type="term" value="F:peptidase activity"/>
    <property type="evidence" value="ECO:0007669"/>
    <property type="project" value="UniProtKB-KW"/>
</dbReference>
<dbReference type="EMBL" id="CP051682">
    <property type="protein sequence ID" value="QJD95181.1"/>
    <property type="molecule type" value="Genomic_DNA"/>
</dbReference>
<keyword evidence="7" id="KW-0456">Lyase</keyword>
<proteinExistence type="inferred from homology"/>
<dbReference type="KEGG" id="mrob:HH214_04460"/>
<dbReference type="PANTHER" id="PTHR13604">
    <property type="entry name" value="DC12-RELATED"/>
    <property type="match status" value="1"/>
</dbReference>
<evidence type="ECO:0000256" key="2">
    <source>
        <dbReference type="ARBA" id="ARBA00022670"/>
    </source>
</evidence>
<keyword evidence="2 8" id="KW-0645">Protease</keyword>
<evidence type="ECO:0000256" key="4">
    <source>
        <dbReference type="ARBA" id="ARBA00022801"/>
    </source>
</evidence>
<evidence type="ECO:0000256" key="1">
    <source>
        <dbReference type="ARBA" id="ARBA00008136"/>
    </source>
</evidence>
<dbReference type="EC" id="3.4.-.-" evidence="8"/>
<organism evidence="9 10">
    <name type="scientific">Mucilaginibacter robiniae</name>
    <dbReference type="NCBI Taxonomy" id="2728022"/>
    <lineage>
        <taxon>Bacteria</taxon>
        <taxon>Pseudomonadati</taxon>
        <taxon>Bacteroidota</taxon>
        <taxon>Sphingobacteriia</taxon>
        <taxon>Sphingobacteriales</taxon>
        <taxon>Sphingobacteriaceae</taxon>
        <taxon>Mucilaginibacter</taxon>
    </lineage>
</organism>
<dbReference type="AlphaFoldDB" id="A0A7L5DWQ4"/>
<evidence type="ECO:0000313" key="10">
    <source>
        <dbReference type="Proteomes" id="UP000503278"/>
    </source>
</evidence>
<sequence length="223" mass="25649">MCARFSLSKADQEIAKTYEVKVIDPFAPSYNTAPGMNSAIITADQPQGIQQYHFGLVPHWAKDVKIGYKMFNAKAETITELPSFKPLMNKGKRCLVLVDGFYEWKTEAGQKQPYRFELTDRDVFAFAGLYSHWHNPQDQQWYRSFSIITTTPNQTVGELHNRMPVILSPEEEKLWLAQDVPAKELLPLLDTYPDEEMKKFRVSKDVNKAVNNYADLILPQNSK</sequence>
<dbReference type="GO" id="GO:0006508">
    <property type="term" value="P:proteolysis"/>
    <property type="evidence" value="ECO:0007669"/>
    <property type="project" value="UniProtKB-KW"/>
</dbReference>
<name>A0A7L5DWQ4_9SPHI</name>
<dbReference type="GO" id="GO:0016829">
    <property type="term" value="F:lyase activity"/>
    <property type="evidence" value="ECO:0007669"/>
    <property type="project" value="UniProtKB-KW"/>
</dbReference>
<evidence type="ECO:0000256" key="7">
    <source>
        <dbReference type="ARBA" id="ARBA00023239"/>
    </source>
</evidence>
<dbReference type="InterPro" id="IPR003738">
    <property type="entry name" value="SRAP"/>
</dbReference>
<evidence type="ECO:0000256" key="5">
    <source>
        <dbReference type="ARBA" id="ARBA00023124"/>
    </source>
</evidence>
<accession>A0A7L5DWQ4</accession>
<protein>
    <recommendedName>
        <fullName evidence="8">Abasic site processing protein</fullName>
        <ecNumber evidence="8">3.4.-.-</ecNumber>
    </recommendedName>
</protein>
<keyword evidence="3" id="KW-0227">DNA damage</keyword>
<reference evidence="9 10" key="1">
    <citation type="submission" date="2020-04" db="EMBL/GenBank/DDBJ databases">
        <title>Genome sequencing of novel species.</title>
        <authorList>
            <person name="Heo J."/>
            <person name="Kim S.-J."/>
            <person name="Kim J.-S."/>
            <person name="Hong S.-B."/>
            <person name="Kwon S.-W."/>
        </authorList>
    </citation>
    <scope>NUCLEOTIDE SEQUENCE [LARGE SCALE GENOMIC DNA]</scope>
    <source>
        <strain evidence="9 10">F39-2</strain>
    </source>
</reference>
<dbReference type="Gene3D" id="3.90.1680.10">
    <property type="entry name" value="SOS response associated peptidase-like"/>
    <property type="match status" value="1"/>
</dbReference>
<dbReference type="GO" id="GO:0003697">
    <property type="term" value="F:single-stranded DNA binding"/>
    <property type="evidence" value="ECO:0007669"/>
    <property type="project" value="InterPro"/>
</dbReference>
<dbReference type="Pfam" id="PF02586">
    <property type="entry name" value="SRAP"/>
    <property type="match status" value="1"/>
</dbReference>
<dbReference type="GO" id="GO:0106300">
    <property type="term" value="P:protein-DNA covalent cross-linking repair"/>
    <property type="evidence" value="ECO:0007669"/>
    <property type="project" value="InterPro"/>
</dbReference>
<keyword evidence="10" id="KW-1185">Reference proteome</keyword>
<evidence type="ECO:0000256" key="8">
    <source>
        <dbReference type="RuleBase" id="RU364100"/>
    </source>
</evidence>